<feature type="compositionally biased region" description="Polar residues" evidence="1">
    <location>
        <begin position="1"/>
        <end position="11"/>
    </location>
</feature>
<dbReference type="AlphaFoldDB" id="A0A4U5LZD9"/>
<reference evidence="2 3" key="1">
    <citation type="journal article" date="2015" name="Genome Biol.">
        <title>Comparative genomics of Steinernema reveals deeply conserved gene regulatory networks.</title>
        <authorList>
            <person name="Dillman A.R."/>
            <person name="Macchietto M."/>
            <person name="Porter C.F."/>
            <person name="Rogers A."/>
            <person name="Williams B."/>
            <person name="Antoshechkin I."/>
            <person name="Lee M.M."/>
            <person name="Goodwin Z."/>
            <person name="Lu X."/>
            <person name="Lewis E.E."/>
            <person name="Goodrich-Blair H."/>
            <person name="Stock S.P."/>
            <person name="Adams B.J."/>
            <person name="Sternberg P.W."/>
            <person name="Mortazavi A."/>
        </authorList>
    </citation>
    <scope>NUCLEOTIDE SEQUENCE [LARGE SCALE GENOMIC DNA]</scope>
    <source>
        <strain evidence="2 3">ALL</strain>
    </source>
</reference>
<organism evidence="2 3">
    <name type="scientific">Steinernema carpocapsae</name>
    <name type="common">Entomopathogenic nematode</name>
    <dbReference type="NCBI Taxonomy" id="34508"/>
    <lineage>
        <taxon>Eukaryota</taxon>
        <taxon>Metazoa</taxon>
        <taxon>Ecdysozoa</taxon>
        <taxon>Nematoda</taxon>
        <taxon>Chromadorea</taxon>
        <taxon>Rhabditida</taxon>
        <taxon>Tylenchina</taxon>
        <taxon>Panagrolaimomorpha</taxon>
        <taxon>Strongyloidoidea</taxon>
        <taxon>Steinernematidae</taxon>
        <taxon>Steinernema</taxon>
    </lineage>
</organism>
<evidence type="ECO:0000256" key="1">
    <source>
        <dbReference type="SAM" id="MobiDB-lite"/>
    </source>
</evidence>
<name>A0A4U5LZD9_STECR</name>
<evidence type="ECO:0000313" key="3">
    <source>
        <dbReference type="Proteomes" id="UP000298663"/>
    </source>
</evidence>
<sequence length="116" mass="13286">MQVQGNLSSRNGCPDQGRLQSRLRSPFQHHPRRRPEDVKILPTDAVILLSIIEEIEREVDHNQDERIALFSQIHRDLTKGFYETYDIFKGTPERPGIDLLNIYALSGVQLGTQPPP</sequence>
<accession>A0A4U5LZD9</accession>
<proteinExistence type="predicted"/>
<dbReference type="EMBL" id="AZBU02000011">
    <property type="protein sequence ID" value="TKR61726.1"/>
    <property type="molecule type" value="Genomic_DNA"/>
</dbReference>
<feature type="region of interest" description="Disordered" evidence="1">
    <location>
        <begin position="1"/>
        <end position="36"/>
    </location>
</feature>
<comment type="caution">
    <text evidence="2">The sequence shown here is derived from an EMBL/GenBank/DDBJ whole genome shotgun (WGS) entry which is preliminary data.</text>
</comment>
<evidence type="ECO:0000313" key="2">
    <source>
        <dbReference type="EMBL" id="TKR61726.1"/>
    </source>
</evidence>
<keyword evidence="3" id="KW-1185">Reference proteome</keyword>
<gene>
    <name evidence="2" type="ORF">L596_028804</name>
</gene>
<protein>
    <submittedName>
        <fullName evidence="2">Uncharacterized protein</fullName>
    </submittedName>
</protein>
<reference evidence="2 3" key="2">
    <citation type="journal article" date="2019" name="G3 (Bethesda)">
        <title>Hybrid Assembly of the Genome of the Entomopathogenic Nematode Steinernema carpocapsae Identifies the X-Chromosome.</title>
        <authorList>
            <person name="Serra L."/>
            <person name="Macchietto M."/>
            <person name="Macias-Munoz A."/>
            <person name="McGill C.J."/>
            <person name="Rodriguez I.M."/>
            <person name="Rodriguez B."/>
            <person name="Murad R."/>
            <person name="Mortazavi A."/>
        </authorList>
    </citation>
    <scope>NUCLEOTIDE SEQUENCE [LARGE SCALE GENOMIC DNA]</scope>
    <source>
        <strain evidence="2 3">ALL</strain>
    </source>
</reference>
<dbReference type="Proteomes" id="UP000298663">
    <property type="component" value="Unassembled WGS sequence"/>
</dbReference>